<gene>
    <name evidence="1" type="ORF">S06H3_30802</name>
</gene>
<reference evidence="1" key="1">
    <citation type="journal article" date="2014" name="Front. Microbiol.">
        <title>High frequency of phylogenetically diverse reductive dehalogenase-homologous genes in deep subseafloor sedimentary metagenomes.</title>
        <authorList>
            <person name="Kawai M."/>
            <person name="Futagami T."/>
            <person name="Toyoda A."/>
            <person name="Takaki Y."/>
            <person name="Nishi S."/>
            <person name="Hori S."/>
            <person name="Arai W."/>
            <person name="Tsubouchi T."/>
            <person name="Morono Y."/>
            <person name="Uchiyama I."/>
            <person name="Ito T."/>
            <person name="Fujiyama A."/>
            <person name="Inagaki F."/>
            <person name="Takami H."/>
        </authorList>
    </citation>
    <scope>NUCLEOTIDE SEQUENCE</scope>
    <source>
        <strain evidence="1">Expedition CK06-06</strain>
    </source>
</reference>
<comment type="caution">
    <text evidence="1">The sequence shown here is derived from an EMBL/GenBank/DDBJ whole genome shotgun (WGS) entry which is preliminary data.</text>
</comment>
<name>X1NM46_9ZZZZ</name>
<organism evidence="1">
    <name type="scientific">marine sediment metagenome</name>
    <dbReference type="NCBI Taxonomy" id="412755"/>
    <lineage>
        <taxon>unclassified sequences</taxon>
        <taxon>metagenomes</taxon>
        <taxon>ecological metagenomes</taxon>
    </lineage>
</organism>
<sequence>MQKEGDWKPHNVKALEQNLALVFKAGDIHKLNKPSYTFIIDHMGFIAHYDLIGFQCAYAELDEFRERLQTSEYSKLPDYNLDWANRYEGDRDFNKWYGPAYCKSVAEGIRGIIAATRQPKQAALPILA</sequence>
<proteinExistence type="predicted"/>
<dbReference type="AlphaFoldDB" id="X1NM46"/>
<accession>X1NM46</accession>
<protein>
    <submittedName>
        <fullName evidence="1">Uncharacterized protein</fullName>
    </submittedName>
</protein>
<evidence type="ECO:0000313" key="1">
    <source>
        <dbReference type="EMBL" id="GAI31286.1"/>
    </source>
</evidence>
<dbReference type="EMBL" id="BARV01018172">
    <property type="protein sequence ID" value="GAI31286.1"/>
    <property type="molecule type" value="Genomic_DNA"/>
</dbReference>